<proteinExistence type="predicted"/>
<keyword evidence="1" id="KW-0472">Membrane</keyword>
<organism evidence="3 4">
    <name type="scientific">Actinidia rufa</name>
    <dbReference type="NCBI Taxonomy" id="165716"/>
    <lineage>
        <taxon>Eukaryota</taxon>
        <taxon>Viridiplantae</taxon>
        <taxon>Streptophyta</taxon>
        <taxon>Embryophyta</taxon>
        <taxon>Tracheophyta</taxon>
        <taxon>Spermatophyta</taxon>
        <taxon>Magnoliopsida</taxon>
        <taxon>eudicotyledons</taxon>
        <taxon>Gunneridae</taxon>
        <taxon>Pentapetalae</taxon>
        <taxon>asterids</taxon>
        <taxon>Ericales</taxon>
        <taxon>Actinidiaceae</taxon>
        <taxon>Actinidia</taxon>
    </lineage>
</organism>
<keyword evidence="3" id="KW-0418">Kinase</keyword>
<name>A0A7J0EKW7_9ERIC</name>
<keyword evidence="3" id="KW-0675">Receptor</keyword>
<dbReference type="PANTHER" id="PTHR27003">
    <property type="entry name" value="OS07G0166700 PROTEIN"/>
    <property type="match status" value="1"/>
</dbReference>
<evidence type="ECO:0000259" key="2">
    <source>
        <dbReference type="PROSITE" id="PS50011"/>
    </source>
</evidence>
<dbReference type="Gene3D" id="3.30.200.20">
    <property type="entry name" value="Phosphorylase Kinase, domain 1"/>
    <property type="match status" value="1"/>
</dbReference>
<keyword evidence="4" id="KW-1185">Reference proteome</keyword>
<accession>A0A7J0EKW7</accession>
<dbReference type="GO" id="GO:0005524">
    <property type="term" value="F:ATP binding"/>
    <property type="evidence" value="ECO:0007669"/>
    <property type="project" value="InterPro"/>
</dbReference>
<feature type="transmembrane region" description="Helical" evidence="1">
    <location>
        <begin position="61"/>
        <end position="80"/>
    </location>
</feature>
<keyword evidence="1" id="KW-0812">Transmembrane</keyword>
<evidence type="ECO:0000256" key="1">
    <source>
        <dbReference type="SAM" id="Phobius"/>
    </source>
</evidence>
<gene>
    <name evidence="3" type="ORF">Acr_05g0005810</name>
</gene>
<dbReference type="PROSITE" id="PS00108">
    <property type="entry name" value="PROTEIN_KINASE_ST"/>
    <property type="match status" value="1"/>
</dbReference>
<keyword evidence="3" id="KW-0808">Transferase</keyword>
<evidence type="ECO:0000313" key="4">
    <source>
        <dbReference type="Proteomes" id="UP000585474"/>
    </source>
</evidence>
<dbReference type="OrthoDB" id="4062651at2759"/>
<dbReference type="SUPFAM" id="SSF56112">
    <property type="entry name" value="Protein kinase-like (PK-like)"/>
    <property type="match status" value="2"/>
</dbReference>
<dbReference type="GO" id="GO:0004714">
    <property type="term" value="F:transmembrane receptor protein tyrosine kinase activity"/>
    <property type="evidence" value="ECO:0007669"/>
    <property type="project" value="InterPro"/>
</dbReference>
<dbReference type="GO" id="GO:0005886">
    <property type="term" value="C:plasma membrane"/>
    <property type="evidence" value="ECO:0007669"/>
    <property type="project" value="TreeGrafter"/>
</dbReference>
<sequence length="346" mass="38991">MVGKTIVAMKQLKSKSDQGENKFRTEIEMLSKLRHTHFVSLLGYCNESHEMILVYEFKSMARLPIISIKLIVLVMVIFFLSSEQRLNICISAVCGLDYIHMGTCPGIIHRDVKNANILLDKNWMSITVVMMEVLCGRPLVDLGLKEEQHGLVVWAQHCIKEKKLYDIIDPSLRNQISPQCLKVFAAVASKCLHSRPNGWSTMVDVVAGLGCAFASQDQCKNSPTEEDDTLKCKGTDTQVRKRKDSDSNIGTESDTKVYRLSQTQRLKWPQTISLTISTMENTNLETCTRAGSTIKLLRYCDDAGCRMLVYNYMVNTSLQHQLYGIGQDPLSWKKRLETCIGAAQGL</sequence>
<feature type="domain" description="Protein kinase" evidence="2">
    <location>
        <begin position="1"/>
        <end position="279"/>
    </location>
</feature>
<protein>
    <submittedName>
        <fullName evidence="3">Hercules receptor kinase 1</fullName>
    </submittedName>
</protein>
<dbReference type="InterPro" id="IPR000719">
    <property type="entry name" value="Prot_kinase_dom"/>
</dbReference>
<dbReference type="Gene3D" id="1.10.510.10">
    <property type="entry name" value="Transferase(Phosphotransferase) domain 1"/>
    <property type="match status" value="3"/>
</dbReference>
<reference evidence="3 4" key="1">
    <citation type="submission" date="2019-07" db="EMBL/GenBank/DDBJ databases">
        <title>De Novo Assembly of kiwifruit Actinidia rufa.</title>
        <authorList>
            <person name="Sugita-Konishi S."/>
            <person name="Sato K."/>
            <person name="Mori E."/>
            <person name="Abe Y."/>
            <person name="Kisaki G."/>
            <person name="Hamano K."/>
            <person name="Suezawa K."/>
            <person name="Otani M."/>
            <person name="Fukuda T."/>
            <person name="Manabe T."/>
            <person name="Gomi K."/>
            <person name="Tabuchi M."/>
            <person name="Akimitsu K."/>
            <person name="Kataoka I."/>
        </authorList>
    </citation>
    <scope>NUCLEOTIDE SEQUENCE [LARGE SCALE GENOMIC DNA]</scope>
    <source>
        <strain evidence="4">cv. Fuchu</strain>
    </source>
</reference>
<dbReference type="EMBL" id="BJWL01000005">
    <property type="protein sequence ID" value="GFY86942.1"/>
    <property type="molecule type" value="Genomic_DNA"/>
</dbReference>
<evidence type="ECO:0000313" key="3">
    <source>
        <dbReference type="EMBL" id="GFY86942.1"/>
    </source>
</evidence>
<dbReference type="SMART" id="SM00220">
    <property type="entry name" value="S_TKc"/>
    <property type="match status" value="1"/>
</dbReference>
<dbReference type="Pfam" id="PF00069">
    <property type="entry name" value="Pkinase"/>
    <property type="match status" value="1"/>
</dbReference>
<comment type="caution">
    <text evidence="3">The sequence shown here is derived from an EMBL/GenBank/DDBJ whole genome shotgun (WGS) entry which is preliminary data.</text>
</comment>
<dbReference type="AlphaFoldDB" id="A0A7J0EKW7"/>
<dbReference type="InterPro" id="IPR045272">
    <property type="entry name" value="ANXUR1/2-like"/>
</dbReference>
<dbReference type="GO" id="GO:0009506">
    <property type="term" value="C:plasmodesma"/>
    <property type="evidence" value="ECO:0007669"/>
    <property type="project" value="TreeGrafter"/>
</dbReference>
<dbReference type="Proteomes" id="UP000585474">
    <property type="component" value="Unassembled WGS sequence"/>
</dbReference>
<keyword evidence="1" id="KW-1133">Transmembrane helix</keyword>
<dbReference type="InterPro" id="IPR008271">
    <property type="entry name" value="Ser/Thr_kinase_AS"/>
</dbReference>
<dbReference type="PANTHER" id="PTHR27003:SF88">
    <property type="entry name" value="RECEPTOR-LIKE PROTEIN KINASE THESEUS 1"/>
    <property type="match status" value="1"/>
</dbReference>
<dbReference type="PROSITE" id="PS50011">
    <property type="entry name" value="PROTEIN_KINASE_DOM"/>
    <property type="match status" value="1"/>
</dbReference>
<dbReference type="InterPro" id="IPR011009">
    <property type="entry name" value="Kinase-like_dom_sf"/>
</dbReference>